<keyword evidence="3" id="KW-1185">Reference proteome</keyword>
<name>A0A495JSR2_9ACTN</name>
<keyword evidence="1" id="KW-0812">Transmembrane</keyword>
<evidence type="ECO:0000313" key="2">
    <source>
        <dbReference type="EMBL" id="RKR91645.1"/>
    </source>
</evidence>
<dbReference type="OrthoDB" id="5113130at2"/>
<proteinExistence type="predicted"/>
<accession>A0A495JSR2</accession>
<feature type="transmembrane region" description="Helical" evidence="1">
    <location>
        <begin position="49"/>
        <end position="67"/>
    </location>
</feature>
<protein>
    <submittedName>
        <fullName evidence="2">Uncharacterized protein</fullName>
    </submittedName>
</protein>
<comment type="caution">
    <text evidence="2">The sequence shown here is derived from an EMBL/GenBank/DDBJ whole genome shotgun (WGS) entry which is preliminary data.</text>
</comment>
<organism evidence="2 3">
    <name type="scientific">Micromonospora pisi</name>
    <dbReference type="NCBI Taxonomy" id="589240"/>
    <lineage>
        <taxon>Bacteria</taxon>
        <taxon>Bacillati</taxon>
        <taxon>Actinomycetota</taxon>
        <taxon>Actinomycetes</taxon>
        <taxon>Micromonosporales</taxon>
        <taxon>Micromonosporaceae</taxon>
        <taxon>Micromonospora</taxon>
    </lineage>
</organism>
<dbReference type="RefSeq" id="WP_147457157.1">
    <property type="nucleotide sequence ID" value="NZ_RBKT01000001.1"/>
</dbReference>
<keyword evidence="1" id="KW-1133">Transmembrane helix</keyword>
<dbReference type="Proteomes" id="UP000277671">
    <property type="component" value="Unassembled WGS sequence"/>
</dbReference>
<sequence length="85" mass="9198">MALDNGIGSRMKALRGLIRIVRALFLASLALDSVLVGWLLFSAESPPEFAVGLLISVLIPGGLYGLWRLLERLATDPTDVGRHAR</sequence>
<evidence type="ECO:0000256" key="1">
    <source>
        <dbReference type="SAM" id="Phobius"/>
    </source>
</evidence>
<keyword evidence="1" id="KW-0472">Membrane</keyword>
<feature type="transmembrane region" description="Helical" evidence="1">
    <location>
        <begin position="20"/>
        <end position="43"/>
    </location>
</feature>
<reference evidence="2 3" key="1">
    <citation type="submission" date="2018-10" db="EMBL/GenBank/DDBJ databases">
        <title>Sequencing the genomes of 1000 actinobacteria strains.</title>
        <authorList>
            <person name="Klenk H.-P."/>
        </authorList>
    </citation>
    <scope>NUCLEOTIDE SEQUENCE [LARGE SCALE GENOMIC DNA]</scope>
    <source>
        <strain evidence="2 3">DSM 45175</strain>
    </source>
</reference>
<gene>
    <name evidence="2" type="ORF">BDK92_6047</name>
</gene>
<dbReference type="AlphaFoldDB" id="A0A495JSR2"/>
<dbReference type="EMBL" id="RBKT01000001">
    <property type="protein sequence ID" value="RKR91645.1"/>
    <property type="molecule type" value="Genomic_DNA"/>
</dbReference>
<evidence type="ECO:0000313" key="3">
    <source>
        <dbReference type="Proteomes" id="UP000277671"/>
    </source>
</evidence>